<feature type="region of interest" description="Disordered" evidence="10">
    <location>
        <begin position="1"/>
        <end position="29"/>
    </location>
</feature>
<dbReference type="Ensembl" id="ENSPMRT00000038901.1">
    <property type="protein sequence ID" value="ENSPMRP00000036731.1"/>
    <property type="gene ID" value="ENSPMRG00000023658.1"/>
</dbReference>
<organism evidence="12 13">
    <name type="scientific">Podarcis muralis</name>
    <name type="common">Wall lizard</name>
    <name type="synonym">Lacerta muralis</name>
    <dbReference type="NCBI Taxonomy" id="64176"/>
    <lineage>
        <taxon>Eukaryota</taxon>
        <taxon>Metazoa</taxon>
        <taxon>Chordata</taxon>
        <taxon>Craniata</taxon>
        <taxon>Vertebrata</taxon>
        <taxon>Euteleostomi</taxon>
        <taxon>Lepidosauria</taxon>
        <taxon>Squamata</taxon>
        <taxon>Bifurcata</taxon>
        <taxon>Unidentata</taxon>
        <taxon>Episquamata</taxon>
        <taxon>Laterata</taxon>
        <taxon>Lacertibaenia</taxon>
        <taxon>Lacertidae</taxon>
        <taxon>Podarcis</taxon>
    </lineage>
</organism>
<feature type="region of interest" description="Disordered" evidence="10">
    <location>
        <begin position="672"/>
        <end position="723"/>
    </location>
</feature>
<dbReference type="Gene3D" id="1.10.30.10">
    <property type="entry name" value="High mobility group box domain"/>
    <property type="match status" value="1"/>
</dbReference>
<dbReference type="PANTHER" id="PTHR45789:SF3">
    <property type="entry name" value="TRANSCRIPTION FACTOR SOX-5"/>
    <property type="match status" value="1"/>
</dbReference>
<evidence type="ECO:0000313" key="12">
    <source>
        <dbReference type="Ensembl" id="ENSPMRP00000036731.1"/>
    </source>
</evidence>
<dbReference type="InterPro" id="IPR009071">
    <property type="entry name" value="HMG_box_dom"/>
</dbReference>
<evidence type="ECO:0000256" key="9">
    <source>
        <dbReference type="SAM" id="Coils"/>
    </source>
</evidence>
<evidence type="ECO:0000256" key="1">
    <source>
        <dbReference type="ARBA" id="ARBA00004123"/>
    </source>
</evidence>
<name>A0A670KI60_PODMU</name>
<feature type="compositionally biased region" description="Basic and acidic residues" evidence="10">
    <location>
        <begin position="500"/>
        <end position="515"/>
    </location>
</feature>
<dbReference type="GO" id="GO:0000981">
    <property type="term" value="F:DNA-binding transcription factor activity, RNA polymerase II-specific"/>
    <property type="evidence" value="ECO:0007669"/>
    <property type="project" value="TreeGrafter"/>
</dbReference>
<evidence type="ECO:0000256" key="8">
    <source>
        <dbReference type="PROSITE-ProRule" id="PRU00267"/>
    </source>
</evidence>
<feature type="compositionally biased region" description="Acidic residues" evidence="10">
    <location>
        <begin position="687"/>
        <end position="712"/>
    </location>
</feature>
<evidence type="ECO:0000256" key="3">
    <source>
        <dbReference type="ARBA" id="ARBA00023015"/>
    </source>
</evidence>
<evidence type="ECO:0000256" key="2">
    <source>
        <dbReference type="ARBA" id="ARBA00022782"/>
    </source>
</evidence>
<protein>
    <submittedName>
        <fullName evidence="12">SRY-box transcription factor 5</fullName>
    </submittedName>
</protein>
<dbReference type="InterPro" id="IPR051356">
    <property type="entry name" value="SOX/SOX-like_TF"/>
</dbReference>
<dbReference type="PROSITE" id="PS50118">
    <property type="entry name" value="HMG_BOX_2"/>
    <property type="match status" value="1"/>
</dbReference>
<keyword evidence="5 8" id="KW-0238">DNA-binding</keyword>
<evidence type="ECO:0000256" key="4">
    <source>
        <dbReference type="ARBA" id="ARBA00023054"/>
    </source>
</evidence>
<gene>
    <name evidence="12" type="primary">SOX5</name>
</gene>
<proteinExistence type="predicted"/>
<keyword evidence="13" id="KW-1185">Reference proteome</keyword>
<dbReference type="GO" id="GO:0000978">
    <property type="term" value="F:RNA polymerase II cis-regulatory region sequence-specific DNA binding"/>
    <property type="evidence" value="ECO:0007669"/>
    <property type="project" value="TreeGrafter"/>
</dbReference>
<dbReference type="GO" id="GO:0032332">
    <property type="term" value="P:positive regulation of chondrocyte differentiation"/>
    <property type="evidence" value="ECO:0007669"/>
    <property type="project" value="TreeGrafter"/>
</dbReference>
<evidence type="ECO:0000256" key="10">
    <source>
        <dbReference type="SAM" id="MobiDB-lite"/>
    </source>
</evidence>
<feature type="region of interest" description="Disordered" evidence="10">
    <location>
        <begin position="487"/>
        <end position="515"/>
    </location>
</feature>
<dbReference type="PANTHER" id="PTHR45789">
    <property type="entry name" value="FI18025P1"/>
    <property type="match status" value="1"/>
</dbReference>
<reference evidence="12" key="2">
    <citation type="submission" date="2025-08" db="UniProtKB">
        <authorList>
            <consortium name="Ensembl"/>
        </authorList>
    </citation>
    <scope>IDENTIFICATION</scope>
</reference>
<comment type="subcellular location">
    <subcellularLocation>
        <location evidence="1">Nucleus</location>
    </subcellularLocation>
</comment>
<feature type="compositionally biased region" description="Polar residues" evidence="10">
    <location>
        <begin position="120"/>
        <end position="129"/>
    </location>
</feature>
<keyword evidence="6" id="KW-0804">Transcription</keyword>
<dbReference type="GO" id="GO:0045165">
    <property type="term" value="P:cell fate commitment"/>
    <property type="evidence" value="ECO:0007669"/>
    <property type="project" value="TreeGrafter"/>
</dbReference>
<sequence length="723" mass="80295">MLTDPDLPQEFERMSSKRPASPYGETDGEVAMVTGRQKVEEEESDGLQAFHLPLHVSYPNKPHSEEFQPVSLLTQEPCGHRTPTSQQNTMEVDGNKVMSSFAPHNSSTSPLKAEDGGRQSGESFSSTALGTPERRKGSLADVVDTLKQRKMEELIKNEPEETPSIEKLLSKDWKDKLLAMGSGNFGEIKGTPESLAEKERQLMGMINQLTSLREQLLAAHDEQKKLAASQIEKQRQQMELAKQQQEQIARQQQQLLQQQHKINLLQQQIQVQGQLPPLMIPVFPPDQRTLAAAAQQGFLLPPGFSYKAGCSDPYPVQLIPTTMAAAAAATPGLGPLQLQDDVAQPLNLSAKPKTADSKSPTSPTSPHMPPLRINSGSSSLKSIPATLASPSARVNTIDILSSITSSGYLNDHDAVTKAIQEARQMKEQLRREQQVLDGKVAVTNNLGLNNCRTDKDKTTLENLTQQLAVKQNEDGKFSHAMMDFNMSGDSDGSAGVSESRIYRESRGRGSNEPHIKRPMNAFMVWAKDERRKILQAFPDMHNSNISKILGSRWKAMTNLEKQPYYEEQARLSKQHLEKYPDYKYKPRPKRTCLVDGKKLRIGEYKAIMRNRRQEMRQYFNVGQQAQIPIATAGVVYPGAIAMAGMPSPHLPSEHSSVSSSPEPGMPVIQSTYGIKSEDTSHVKEEMQTDDINGEIYDEYDEEDDDPDVDYGSDSENHIAGQAN</sequence>
<dbReference type="GO" id="GO:0005634">
    <property type="term" value="C:nucleus"/>
    <property type="evidence" value="ECO:0007669"/>
    <property type="project" value="UniProtKB-SubCell"/>
</dbReference>
<feature type="region of interest" description="Disordered" evidence="10">
    <location>
        <begin position="350"/>
        <end position="378"/>
    </location>
</feature>
<keyword evidence="3" id="KW-0805">Transcription regulation</keyword>
<accession>A0A670KI60</accession>
<dbReference type="AlphaFoldDB" id="A0A670KI60"/>
<evidence type="ECO:0000259" key="11">
    <source>
        <dbReference type="PROSITE" id="PS50118"/>
    </source>
</evidence>
<dbReference type="SMART" id="SM00398">
    <property type="entry name" value="HMG"/>
    <property type="match status" value="1"/>
</dbReference>
<evidence type="ECO:0000256" key="5">
    <source>
        <dbReference type="ARBA" id="ARBA00023125"/>
    </source>
</evidence>
<feature type="region of interest" description="Disordered" evidence="10">
    <location>
        <begin position="75"/>
        <end position="138"/>
    </location>
</feature>
<feature type="domain" description="HMG box" evidence="11">
    <location>
        <begin position="515"/>
        <end position="583"/>
    </location>
</feature>
<dbReference type="GeneTree" id="ENSGT00940000156122"/>
<reference evidence="12" key="3">
    <citation type="submission" date="2025-09" db="UniProtKB">
        <authorList>
            <consortium name="Ensembl"/>
        </authorList>
    </citation>
    <scope>IDENTIFICATION</scope>
</reference>
<dbReference type="SUPFAM" id="SSF47095">
    <property type="entry name" value="HMG-box"/>
    <property type="match status" value="1"/>
</dbReference>
<evidence type="ECO:0000313" key="13">
    <source>
        <dbReference type="Proteomes" id="UP000472272"/>
    </source>
</evidence>
<dbReference type="Proteomes" id="UP000472272">
    <property type="component" value="Chromosome 10"/>
</dbReference>
<dbReference type="InterPro" id="IPR036910">
    <property type="entry name" value="HMG_box_dom_sf"/>
</dbReference>
<keyword evidence="7 8" id="KW-0539">Nucleus</keyword>
<reference evidence="12 13" key="1">
    <citation type="journal article" date="2019" name="Proc. Natl. Acad. Sci. U.S.A.">
        <title>Regulatory changes in pterin and carotenoid genes underlie balanced color polymorphisms in the wall lizard.</title>
        <authorList>
            <person name="Andrade P."/>
            <person name="Pinho C."/>
            <person name="Perez I de Lanuza G."/>
            <person name="Afonso S."/>
            <person name="Brejcha J."/>
            <person name="Rubin C.J."/>
            <person name="Wallerman O."/>
            <person name="Pereira P."/>
            <person name="Sabatino S.J."/>
            <person name="Bellati A."/>
            <person name="Pellitteri-Rosa D."/>
            <person name="Bosakova Z."/>
            <person name="Bunikis I."/>
            <person name="Carretero M.A."/>
            <person name="Feiner N."/>
            <person name="Marsik P."/>
            <person name="Pauperio F."/>
            <person name="Salvi D."/>
            <person name="Soler L."/>
            <person name="While G.M."/>
            <person name="Uller T."/>
            <person name="Font E."/>
            <person name="Andersson L."/>
            <person name="Carneiro M."/>
        </authorList>
    </citation>
    <scope>NUCLEOTIDE SEQUENCE</scope>
</reference>
<keyword evidence="2" id="KW-0221">Differentiation</keyword>
<feature type="coiled-coil region" evidence="9">
    <location>
        <begin position="195"/>
        <end position="268"/>
    </location>
</feature>
<evidence type="ECO:0000256" key="6">
    <source>
        <dbReference type="ARBA" id="ARBA00023163"/>
    </source>
</evidence>
<keyword evidence="4 9" id="KW-0175">Coiled coil</keyword>
<evidence type="ECO:0000256" key="7">
    <source>
        <dbReference type="ARBA" id="ARBA00023242"/>
    </source>
</evidence>
<dbReference type="FunFam" id="1.10.30.10:FF:000003">
    <property type="entry name" value="Putative transcription factor SOX-6"/>
    <property type="match status" value="1"/>
</dbReference>
<feature type="coiled-coil region" evidence="9">
    <location>
        <begin position="412"/>
        <end position="439"/>
    </location>
</feature>
<dbReference type="CDD" id="cd22042">
    <property type="entry name" value="HMG-box_EGL13-like"/>
    <property type="match status" value="1"/>
</dbReference>
<dbReference type="Pfam" id="PF00505">
    <property type="entry name" value="HMG_box"/>
    <property type="match status" value="1"/>
</dbReference>
<feature type="DNA-binding region" description="HMG box" evidence="8">
    <location>
        <begin position="515"/>
        <end position="583"/>
    </location>
</feature>
<feature type="compositionally biased region" description="Basic and acidic residues" evidence="10">
    <location>
        <begin position="675"/>
        <end position="686"/>
    </location>
</feature>